<proteinExistence type="predicted"/>
<evidence type="ECO:0000256" key="1">
    <source>
        <dbReference type="SAM" id="MobiDB-lite"/>
    </source>
</evidence>
<feature type="compositionally biased region" description="Polar residues" evidence="1">
    <location>
        <begin position="378"/>
        <end position="393"/>
    </location>
</feature>
<feature type="region of interest" description="Disordered" evidence="1">
    <location>
        <begin position="375"/>
        <end position="415"/>
    </location>
</feature>
<evidence type="ECO:0000313" key="3">
    <source>
        <dbReference type="WBParaSite" id="ALUE_0000690601-mRNA-1"/>
    </source>
</evidence>
<feature type="compositionally biased region" description="Acidic residues" evidence="1">
    <location>
        <begin position="404"/>
        <end position="414"/>
    </location>
</feature>
<evidence type="ECO:0000313" key="2">
    <source>
        <dbReference type="Proteomes" id="UP000036681"/>
    </source>
</evidence>
<reference evidence="3" key="1">
    <citation type="submission" date="2023-03" db="UniProtKB">
        <authorList>
            <consortium name="WormBaseParasite"/>
        </authorList>
    </citation>
    <scope>IDENTIFICATION</scope>
</reference>
<sequence length="602" mass="68153">MYAASNDTAYSRVDRRLQAEERTSTYRFMLCLKKKRPALPKEELNTSAEDGDEQLQEDIMFRLLRAIEVLYSLVDFTFHILMNQIFLEFCAVQSRKRLAAQRRLRCLVRLDGAIFVMRALVLALKDHTPASLHLVAVDALAALLLVISTRDGKFTLKARLIGLIDAIHSRMFVGEELCTLALLRLMCRCLRSPRNAQLLGRYRSFPARIVVHLDDVNSSMGELSSLKVARFAEILYFVSKNKKCRSAMLDEMVIPVVKRLFERHFEMRLCDACHLELCLISLACLRQLSKTKRGRDQLISNGALEMCERAISSVADDRRTLSLQSPIVTPLLQLQDSLCALCMRCLPVKPFPLCSSSPPVSFALPPIRSTVAVRRSASKSPSGSNRISATALQSDGLLDNAPSSDDEGGEEEEDSFLRLGLDPNIEVLHPDDDDEGDITLSLAASTRPFSFSRQKSRELHANYSHIFNEYLHGAHVPHSSPKSSTRKTRRLSYSQMITVRAQQTNSVIPFVKIAFPESFDPNIELDLQPLHHNDDSIRIGKMEATVDHLLFESRFEGGNLRRVTQCFSGCMEEHSYRGYLPFAPQPRDFCYLKDSPQKIRWL</sequence>
<organism evidence="2 3">
    <name type="scientific">Ascaris lumbricoides</name>
    <name type="common">Giant roundworm</name>
    <dbReference type="NCBI Taxonomy" id="6252"/>
    <lineage>
        <taxon>Eukaryota</taxon>
        <taxon>Metazoa</taxon>
        <taxon>Ecdysozoa</taxon>
        <taxon>Nematoda</taxon>
        <taxon>Chromadorea</taxon>
        <taxon>Rhabditida</taxon>
        <taxon>Spirurina</taxon>
        <taxon>Ascaridomorpha</taxon>
        <taxon>Ascaridoidea</taxon>
        <taxon>Ascarididae</taxon>
        <taxon>Ascaris</taxon>
    </lineage>
</organism>
<protein>
    <submittedName>
        <fullName evidence="3">Uncharacterized protein</fullName>
    </submittedName>
</protein>
<keyword evidence="2" id="KW-1185">Reference proteome</keyword>
<dbReference type="AlphaFoldDB" id="A0A9J2PB05"/>
<dbReference type="WBParaSite" id="ALUE_0000690601-mRNA-1">
    <property type="protein sequence ID" value="ALUE_0000690601-mRNA-1"/>
    <property type="gene ID" value="ALUE_0000690601"/>
</dbReference>
<dbReference type="Proteomes" id="UP000036681">
    <property type="component" value="Unplaced"/>
</dbReference>
<accession>A0A9J2PB05</accession>
<name>A0A9J2PB05_ASCLU</name>
<dbReference type="Pfam" id="PF25571">
    <property type="entry name" value="TPR_CCP1_N"/>
    <property type="match status" value="1"/>
</dbReference>